<sequence>MSNSIKILTVEDDPNITELIEMYLNKAGFEPITAHDGEIGLEMFYEHSPDCIILDLMLPEIDGWEVCRAIRLEDSHVPILMLTGKGESYDVVKGLDLGADDYIVKPFDPNELMARVKAVLRRTGLLHGQEEVLTFSNLQINLKEFKVLINEREIFMPRREIELLYYFASYPSQVFSRQQLLDNVWGYEFEGDPRTVDVHIKRIRDKLLKAGADWFVTTVRGIGYRFEEKQHD</sequence>
<proteinExistence type="predicted"/>
<dbReference type="PROSITE" id="PS50110">
    <property type="entry name" value="RESPONSE_REGULATORY"/>
    <property type="match status" value="1"/>
</dbReference>
<keyword evidence="5 8" id="KW-0238">DNA-binding</keyword>
<dbReference type="InterPro" id="IPR016032">
    <property type="entry name" value="Sig_transdc_resp-reg_C-effctor"/>
</dbReference>
<dbReference type="Pfam" id="PF00072">
    <property type="entry name" value="Response_reg"/>
    <property type="match status" value="1"/>
</dbReference>
<dbReference type="RefSeq" id="WP_177169659.1">
    <property type="nucleotide sequence ID" value="NZ_FOGV01000008.1"/>
</dbReference>
<dbReference type="Gene3D" id="1.10.10.10">
    <property type="entry name" value="Winged helix-like DNA-binding domain superfamily/Winged helix DNA-binding domain"/>
    <property type="match status" value="1"/>
</dbReference>
<evidence type="ECO:0000259" key="10">
    <source>
        <dbReference type="PROSITE" id="PS51755"/>
    </source>
</evidence>
<dbReference type="InterPro" id="IPR001789">
    <property type="entry name" value="Sig_transdc_resp-reg_receiver"/>
</dbReference>
<dbReference type="PANTHER" id="PTHR48111">
    <property type="entry name" value="REGULATOR OF RPOS"/>
    <property type="match status" value="1"/>
</dbReference>
<dbReference type="FunFam" id="3.40.50.2300:FF:000001">
    <property type="entry name" value="DNA-binding response regulator PhoB"/>
    <property type="match status" value="1"/>
</dbReference>
<keyword evidence="2 7" id="KW-0597">Phosphoprotein</keyword>
<dbReference type="InterPro" id="IPR036388">
    <property type="entry name" value="WH-like_DNA-bd_sf"/>
</dbReference>
<evidence type="ECO:0000256" key="6">
    <source>
        <dbReference type="ARBA" id="ARBA00023163"/>
    </source>
</evidence>
<feature type="DNA-binding region" description="OmpR/PhoB-type" evidence="8">
    <location>
        <begin position="130"/>
        <end position="228"/>
    </location>
</feature>
<dbReference type="EMBL" id="FOGV01000008">
    <property type="protein sequence ID" value="SER89774.1"/>
    <property type="molecule type" value="Genomic_DNA"/>
</dbReference>
<feature type="modified residue" description="4-aspartylphosphate" evidence="7">
    <location>
        <position position="55"/>
    </location>
</feature>
<evidence type="ECO:0000256" key="8">
    <source>
        <dbReference type="PROSITE-ProRule" id="PRU01091"/>
    </source>
</evidence>
<protein>
    <submittedName>
        <fullName evidence="11">DNA-binding response regulator, OmpR family, contains REC and winged-helix (WHTH) domain</fullName>
    </submittedName>
</protein>
<dbReference type="CDD" id="cd17574">
    <property type="entry name" value="REC_OmpR"/>
    <property type="match status" value="1"/>
</dbReference>
<comment type="caution">
    <text evidence="11">The sequence shown here is derived from an EMBL/GenBank/DDBJ whole genome shotgun (WGS) entry which is preliminary data.</text>
</comment>
<evidence type="ECO:0000313" key="12">
    <source>
        <dbReference type="Proteomes" id="UP000199318"/>
    </source>
</evidence>
<feature type="domain" description="Response regulatory" evidence="9">
    <location>
        <begin position="6"/>
        <end position="120"/>
    </location>
</feature>
<evidence type="ECO:0000256" key="7">
    <source>
        <dbReference type="PROSITE-ProRule" id="PRU00169"/>
    </source>
</evidence>
<dbReference type="Gene3D" id="6.10.250.690">
    <property type="match status" value="1"/>
</dbReference>
<comment type="subcellular location">
    <subcellularLocation>
        <location evidence="1">Cytoplasm</location>
    </subcellularLocation>
</comment>
<feature type="domain" description="OmpR/PhoB-type" evidence="10">
    <location>
        <begin position="130"/>
        <end position="228"/>
    </location>
</feature>
<evidence type="ECO:0000256" key="5">
    <source>
        <dbReference type="ARBA" id="ARBA00023125"/>
    </source>
</evidence>
<dbReference type="PROSITE" id="PS51755">
    <property type="entry name" value="OMPR_PHOB"/>
    <property type="match status" value="1"/>
</dbReference>
<organism evidence="11 12">
    <name type="scientific">Salisediminibacterium halotolerans</name>
    <dbReference type="NCBI Taxonomy" id="517425"/>
    <lineage>
        <taxon>Bacteria</taxon>
        <taxon>Bacillati</taxon>
        <taxon>Bacillota</taxon>
        <taxon>Bacilli</taxon>
        <taxon>Bacillales</taxon>
        <taxon>Bacillaceae</taxon>
        <taxon>Salisediminibacterium</taxon>
    </lineage>
</organism>
<gene>
    <name evidence="11" type="ORF">SAMN05444126_10862</name>
</gene>
<dbReference type="GO" id="GO:0000976">
    <property type="term" value="F:transcription cis-regulatory region binding"/>
    <property type="evidence" value="ECO:0007669"/>
    <property type="project" value="TreeGrafter"/>
</dbReference>
<dbReference type="PANTHER" id="PTHR48111:SF1">
    <property type="entry name" value="TWO-COMPONENT RESPONSE REGULATOR ORR33"/>
    <property type="match status" value="1"/>
</dbReference>
<dbReference type="SUPFAM" id="SSF52172">
    <property type="entry name" value="CheY-like"/>
    <property type="match status" value="1"/>
</dbReference>
<dbReference type="SMART" id="SM00862">
    <property type="entry name" value="Trans_reg_C"/>
    <property type="match status" value="1"/>
</dbReference>
<accession>A0A1H9SYA5</accession>
<dbReference type="Gene3D" id="3.40.50.2300">
    <property type="match status" value="1"/>
</dbReference>
<name>A0A1H9SYA5_9BACI</name>
<dbReference type="Pfam" id="PF00486">
    <property type="entry name" value="Trans_reg_C"/>
    <property type="match status" value="1"/>
</dbReference>
<dbReference type="FunFam" id="1.10.10.10:FF:000018">
    <property type="entry name" value="DNA-binding response regulator ResD"/>
    <property type="match status" value="1"/>
</dbReference>
<dbReference type="GO" id="GO:0032993">
    <property type="term" value="C:protein-DNA complex"/>
    <property type="evidence" value="ECO:0007669"/>
    <property type="project" value="TreeGrafter"/>
</dbReference>
<dbReference type="InterPro" id="IPR039420">
    <property type="entry name" value="WalR-like"/>
</dbReference>
<dbReference type="GO" id="GO:0000156">
    <property type="term" value="F:phosphorelay response regulator activity"/>
    <property type="evidence" value="ECO:0007669"/>
    <property type="project" value="TreeGrafter"/>
</dbReference>
<evidence type="ECO:0000256" key="3">
    <source>
        <dbReference type="ARBA" id="ARBA00023012"/>
    </source>
</evidence>
<dbReference type="InterPro" id="IPR011006">
    <property type="entry name" value="CheY-like_superfamily"/>
</dbReference>
<dbReference type="GO" id="GO:0005829">
    <property type="term" value="C:cytosol"/>
    <property type="evidence" value="ECO:0007669"/>
    <property type="project" value="TreeGrafter"/>
</dbReference>
<evidence type="ECO:0000259" key="9">
    <source>
        <dbReference type="PROSITE" id="PS50110"/>
    </source>
</evidence>
<dbReference type="STRING" id="1464123.SAMN05444126_10862"/>
<dbReference type="InterPro" id="IPR001867">
    <property type="entry name" value="OmpR/PhoB-type_DNA-bd"/>
</dbReference>
<dbReference type="Proteomes" id="UP000199318">
    <property type="component" value="Unassembled WGS sequence"/>
</dbReference>
<dbReference type="SUPFAM" id="SSF46894">
    <property type="entry name" value="C-terminal effector domain of the bipartite response regulators"/>
    <property type="match status" value="1"/>
</dbReference>
<keyword evidence="3" id="KW-0902">Two-component regulatory system</keyword>
<reference evidence="12" key="1">
    <citation type="submission" date="2016-10" db="EMBL/GenBank/DDBJ databases">
        <authorList>
            <person name="de Groot N.N."/>
        </authorList>
    </citation>
    <scope>NUCLEOTIDE SEQUENCE [LARGE SCALE GENOMIC DNA]</scope>
    <source>
        <strain evidence="12">10nlg</strain>
    </source>
</reference>
<keyword evidence="4" id="KW-0805">Transcription regulation</keyword>
<evidence type="ECO:0000256" key="4">
    <source>
        <dbReference type="ARBA" id="ARBA00023015"/>
    </source>
</evidence>
<dbReference type="SMART" id="SM00448">
    <property type="entry name" value="REC"/>
    <property type="match status" value="1"/>
</dbReference>
<evidence type="ECO:0000256" key="2">
    <source>
        <dbReference type="ARBA" id="ARBA00022553"/>
    </source>
</evidence>
<dbReference type="CDD" id="cd00383">
    <property type="entry name" value="trans_reg_C"/>
    <property type="match status" value="1"/>
</dbReference>
<dbReference type="GO" id="GO:0006355">
    <property type="term" value="P:regulation of DNA-templated transcription"/>
    <property type="evidence" value="ECO:0007669"/>
    <property type="project" value="InterPro"/>
</dbReference>
<evidence type="ECO:0000256" key="1">
    <source>
        <dbReference type="ARBA" id="ARBA00004496"/>
    </source>
</evidence>
<keyword evidence="12" id="KW-1185">Reference proteome</keyword>
<keyword evidence="6" id="KW-0804">Transcription</keyword>
<dbReference type="AlphaFoldDB" id="A0A1H9SYA5"/>
<evidence type="ECO:0000313" key="11">
    <source>
        <dbReference type="EMBL" id="SER89774.1"/>
    </source>
</evidence>